<protein>
    <submittedName>
        <fullName evidence="3">Uncharacterized protein</fullName>
    </submittedName>
</protein>
<organism evidence="3 4">
    <name type="scientific">Blastomonas natatoria</name>
    <dbReference type="NCBI Taxonomy" id="34015"/>
    <lineage>
        <taxon>Bacteria</taxon>
        <taxon>Pseudomonadati</taxon>
        <taxon>Pseudomonadota</taxon>
        <taxon>Alphaproteobacteria</taxon>
        <taxon>Sphingomonadales</taxon>
        <taxon>Sphingomonadaceae</taxon>
        <taxon>Blastomonas</taxon>
    </lineage>
</organism>
<accession>A0A2V3UXG5</accession>
<dbReference type="OrthoDB" id="7452565at2"/>
<reference evidence="3 4" key="1">
    <citation type="submission" date="2018-05" db="EMBL/GenBank/DDBJ databases">
        <title>Genomic Encyclopedia of Type Strains, Phase IV (KMG-IV): sequencing the most valuable type-strain genomes for metagenomic binning, comparative biology and taxonomic classification.</title>
        <authorList>
            <person name="Goeker M."/>
        </authorList>
    </citation>
    <scope>NUCLEOTIDE SEQUENCE [LARGE SCALE GENOMIC DNA]</scope>
    <source>
        <strain evidence="3 4">DSM 3183</strain>
    </source>
</reference>
<keyword evidence="2" id="KW-0812">Transmembrane</keyword>
<gene>
    <name evidence="3" type="ORF">C7451_11095</name>
</gene>
<keyword evidence="2" id="KW-1133">Transmembrane helix</keyword>
<dbReference type="Proteomes" id="UP000248014">
    <property type="component" value="Unassembled WGS sequence"/>
</dbReference>
<dbReference type="AlphaFoldDB" id="A0A2V3UXG5"/>
<evidence type="ECO:0000256" key="1">
    <source>
        <dbReference type="SAM" id="MobiDB-lite"/>
    </source>
</evidence>
<dbReference type="EMBL" id="QJJM01000010">
    <property type="protein sequence ID" value="PXW73368.1"/>
    <property type="molecule type" value="Genomic_DNA"/>
</dbReference>
<keyword evidence="4" id="KW-1185">Reference proteome</keyword>
<dbReference type="RefSeq" id="WP_110299507.1">
    <property type="nucleotide sequence ID" value="NZ_QJJM01000010.1"/>
</dbReference>
<proteinExistence type="predicted"/>
<keyword evidence="2" id="KW-0472">Membrane</keyword>
<evidence type="ECO:0000256" key="2">
    <source>
        <dbReference type="SAM" id="Phobius"/>
    </source>
</evidence>
<evidence type="ECO:0000313" key="3">
    <source>
        <dbReference type="EMBL" id="PXW73368.1"/>
    </source>
</evidence>
<feature type="transmembrane region" description="Helical" evidence="2">
    <location>
        <begin position="26"/>
        <end position="48"/>
    </location>
</feature>
<name>A0A2V3UXG5_9SPHN</name>
<feature type="region of interest" description="Disordered" evidence="1">
    <location>
        <begin position="49"/>
        <end position="72"/>
    </location>
</feature>
<evidence type="ECO:0000313" key="4">
    <source>
        <dbReference type="Proteomes" id="UP000248014"/>
    </source>
</evidence>
<comment type="caution">
    <text evidence="3">The sequence shown here is derived from an EMBL/GenBank/DDBJ whole genome shotgun (WGS) entry which is preliminary data.</text>
</comment>
<sequence>MIRHGEQVEMNSEEASGGQKRSIVRYVLMVSLGLAIIALSIIWITGAATGPANPSPDPQESVSRPVEPPAGN</sequence>